<dbReference type="PANTHER" id="PTHR20854:SF4">
    <property type="entry name" value="INOSITOL-1-MONOPHOSPHATASE-RELATED"/>
    <property type="match status" value="1"/>
</dbReference>
<sequence>MQENNAHYYDYADLNLLLDVCWEAGDLAMKYFGCELDVRFKDGNSPVSEADVAIDVFLKEKLLGARPNYGWISEETEDNRGEAIYKRYFVVDPIDGTRGFLSGSIEWCISVAIIENSRPVVGVLQCPAKDEIYAAITGEGATLNGVRLPLLRSNINRKYRVSIDQLIAQKLPYDFSNRISFFRYIPSLAYRIVLVAQGEIDIVLVQPNCHDWDIAAADLILQECGGCFMPLEAPFISYGIGAYQDGFLVAGESNCCQNMINVVRQAKLV</sequence>
<dbReference type="InterPro" id="IPR020550">
    <property type="entry name" value="Inositol_monophosphatase_CS"/>
</dbReference>
<reference evidence="5 6" key="1">
    <citation type="submission" date="2022-05" db="EMBL/GenBank/DDBJ databases">
        <title>Description of the Bartonella bilalgolemii sp. nov. Isolated from Apodemus uralensis (Pallas 1811).</title>
        <authorList>
            <person name="Zgheib R."/>
            <person name="Celebi B."/>
        </authorList>
    </citation>
    <scope>NUCLEOTIDE SEQUENCE [LARGE SCALE GENOMIC DNA]</scope>
    <source>
        <strain evidence="5 6">G70</strain>
    </source>
</reference>
<keyword evidence="2" id="KW-0479">Metal-binding</keyword>
<dbReference type="InterPro" id="IPR020583">
    <property type="entry name" value="Inositol_monoP_metal-BS"/>
</dbReference>
<dbReference type="Proteomes" id="UP001523003">
    <property type="component" value="Unassembled WGS sequence"/>
</dbReference>
<evidence type="ECO:0000256" key="1">
    <source>
        <dbReference type="ARBA" id="ARBA00009759"/>
    </source>
</evidence>
<protein>
    <submittedName>
        <fullName evidence="5">3'(2'),5'-bisphosphate nucleotidase CysQ</fullName>
    </submittedName>
</protein>
<dbReference type="Gene3D" id="3.30.540.10">
    <property type="entry name" value="Fructose-1,6-Bisphosphatase, subunit A, domain 1"/>
    <property type="match status" value="1"/>
</dbReference>
<comment type="caution">
    <text evidence="5">The sequence shown here is derived from an EMBL/GenBank/DDBJ whole genome shotgun (WGS) entry which is preliminary data.</text>
</comment>
<gene>
    <name evidence="5" type="ORF">M4Z11_04825</name>
</gene>
<evidence type="ECO:0000256" key="2">
    <source>
        <dbReference type="ARBA" id="ARBA00022723"/>
    </source>
</evidence>
<evidence type="ECO:0000256" key="4">
    <source>
        <dbReference type="ARBA" id="ARBA00022842"/>
    </source>
</evidence>
<keyword evidence="4" id="KW-0460">Magnesium</keyword>
<comment type="similarity">
    <text evidence="1">Belongs to the inositol monophosphatase superfamily.</text>
</comment>
<dbReference type="PROSITE" id="PS00629">
    <property type="entry name" value="IMP_1"/>
    <property type="match status" value="1"/>
</dbReference>
<evidence type="ECO:0000313" key="6">
    <source>
        <dbReference type="Proteomes" id="UP001523003"/>
    </source>
</evidence>
<keyword evidence="6" id="KW-1185">Reference proteome</keyword>
<dbReference type="Gene3D" id="3.40.190.80">
    <property type="match status" value="1"/>
</dbReference>
<dbReference type="InterPro" id="IPR000760">
    <property type="entry name" value="Inositol_monophosphatase-like"/>
</dbReference>
<evidence type="ECO:0000256" key="3">
    <source>
        <dbReference type="ARBA" id="ARBA00022801"/>
    </source>
</evidence>
<proteinExistence type="inferred from homology"/>
<dbReference type="PROSITE" id="PS00630">
    <property type="entry name" value="IMP_2"/>
    <property type="match status" value="1"/>
</dbReference>
<dbReference type="RefSeq" id="WP_249677070.1">
    <property type="nucleotide sequence ID" value="NZ_JAMCOF010000007.1"/>
</dbReference>
<dbReference type="Pfam" id="PF00459">
    <property type="entry name" value="Inositol_P"/>
    <property type="match status" value="1"/>
</dbReference>
<name>A0ABT0P8Y5_9HYPH</name>
<keyword evidence="3" id="KW-0378">Hydrolase</keyword>
<dbReference type="PANTHER" id="PTHR20854">
    <property type="entry name" value="INOSITOL MONOPHOSPHATASE"/>
    <property type="match status" value="1"/>
</dbReference>
<dbReference type="SUPFAM" id="SSF56655">
    <property type="entry name" value="Carbohydrate phosphatase"/>
    <property type="match status" value="1"/>
</dbReference>
<dbReference type="CDD" id="cd01638">
    <property type="entry name" value="CysQ"/>
    <property type="match status" value="1"/>
</dbReference>
<dbReference type="PRINTS" id="PR00377">
    <property type="entry name" value="IMPHPHTASES"/>
</dbReference>
<evidence type="ECO:0000313" key="5">
    <source>
        <dbReference type="EMBL" id="MCL6229921.1"/>
    </source>
</evidence>
<organism evidence="5 6">
    <name type="scientific">Bartonella bilalgolemii</name>
    <dbReference type="NCBI Taxonomy" id="2942911"/>
    <lineage>
        <taxon>Bacteria</taxon>
        <taxon>Pseudomonadati</taxon>
        <taxon>Pseudomonadota</taxon>
        <taxon>Alphaproteobacteria</taxon>
        <taxon>Hyphomicrobiales</taxon>
        <taxon>Bartonellaceae</taxon>
        <taxon>Bartonella</taxon>
    </lineage>
</organism>
<dbReference type="EMBL" id="JAMCOF010000007">
    <property type="protein sequence ID" value="MCL6229921.1"/>
    <property type="molecule type" value="Genomic_DNA"/>
</dbReference>
<accession>A0ABT0P8Y5</accession>